<comment type="similarity">
    <text evidence="1">Belongs to the class-II aminoacyl-tRNA synthetase family. Type-1 seryl-tRNA synthetase subfamily.</text>
</comment>
<dbReference type="SUPFAM" id="SSF46589">
    <property type="entry name" value="tRNA-binding arm"/>
    <property type="match status" value="1"/>
</dbReference>
<dbReference type="EMBL" id="PZQS01000011">
    <property type="protein sequence ID" value="PVD21644.1"/>
    <property type="molecule type" value="Genomic_DNA"/>
</dbReference>
<dbReference type="InterPro" id="IPR045864">
    <property type="entry name" value="aa-tRNA-synth_II/BPL/LPL"/>
</dbReference>
<reference evidence="9 10" key="1">
    <citation type="submission" date="2018-04" db="EMBL/GenBank/DDBJ databases">
        <title>The genome of golden apple snail Pomacea canaliculata provides insight into stress tolerance and invasive adaptation.</title>
        <authorList>
            <person name="Liu C."/>
            <person name="Liu B."/>
            <person name="Ren Y."/>
            <person name="Zhang Y."/>
            <person name="Wang H."/>
            <person name="Li S."/>
            <person name="Jiang F."/>
            <person name="Yin L."/>
            <person name="Zhang G."/>
            <person name="Qian W."/>
            <person name="Fan W."/>
        </authorList>
    </citation>
    <scope>NUCLEOTIDE SEQUENCE [LARGE SCALE GENOMIC DNA]</scope>
    <source>
        <strain evidence="9">SZHN2017</strain>
        <tissue evidence="9">Muscle</tissue>
    </source>
</reference>
<dbReference type="AlphaFoldDB" id="A0A2T7NKF1"/>
<accession>A0A2T7NKF1</accession>
<evidence type="ECO:0000259" key="8">
    <source>
        <dbReference type="PROSITE" id="PS50862"/>
    </source>
</evidence>
<dbReference type="SUPFAM" id="SSF55681">
    <property type="entry name" value="Class II aaRS and biotin synthetases"/>
    <property type="match status" value="1"/>
</dbReference>
<feature type="domain" description="Aminoacyl-transfer RNA synthetases class-II family profile" evidence="8">
    <location>
        <begin position="217"/>
        <end position="459"/>
    </location>
</feature>
<evidence type="ECO:0000256" key="1">
    <source>
        <dbReference type="ARBA" id="ARBA00010728"/>
    </source>
</evidence>
<keyword evidence="3" id="KW-0436">Ligase</keyword>
<evidence type="ECO:0000256" key="3">
    <source>
        <dbReference type="ARBA" id="ARBA00022598"/>
    </source>
</evidence>
<dbReference type="OrthoDB" id="24683at2759"/>
<dbReference type="GO" id="GO:0005524">
    <property type="term" value="F:ATP binding"/>
    <property type="evidence" value="ECO:0007669"/>
    <property type="project" value="UniProtKB-KW"/>
</dbReference>
<dbReference type="GO" id="GO:0006434">
    <property type="term" value="P:seryl-tRNA aminoacylation"/>
    <property type="evidence" value="ECO:0007669"/>
    <property type="project" value="InterPro"/>
</dbReference>
<keyword evidence="6" id="KW-0030">Aminoacyl-tRNA synthetase</keyword>
<evidence type="ECO:0000256" key="6">
    <source>
        <dbReference type="ARBA" id="ARBA00023146"/>
    </source>
</evidence>
<dbReference type="GO" id="GO:0004828">
    <property type="term" value="F:serine-tRNA ligase activity"/>
    <property type="evidence" value="ECO:0007669"/>
    <property type="project" value="UniProtKB-EC"/>
</dbReference>
<proteinExistence type="inferred from homology"/>
<keyword evidence="5" id="KW-0067">ATP-binding</keyword>
<dbReference type="InterPro" id="IPR006195">
    <property type="entry name" value="aa-tRNA-synth_II"/>
</dbReference>
<dbReference type="InterPro" id="IPR042103">
    <property type="entry name" value="SerRS_1_N_sf"/>
</dbReference>
<comment type="caution">
    <text evidence="9">The sequence shown here is derived from an EMBL/GenBank/DDBJ whole genome shotgun (WGS) entry which is preliminary data.</text>
</comment>
<protein>
    <recommendedName>
        <fullName evidence="2">serine--tRNA ligase</fullName>
        <ecNumber evidence="2">6.1.1.11</ecNumber>
    </recommendedName>
    <alternativeName>
        <fullName evidence="7">Seryl-tRNA synthetase</fullName>
    </alternativeName>
</protein>
<evidence type="ECO:0000256" key="4">
    <source>
        <dbReference type="ARBA" id="ARBA00022741"/>
    </source>
</evidence>
<dbReference type="InterPro" id="IPR002317">
    <property type="entry name" value="Ser-tRNA-ligase_type_1"/>
</dbReference>
<dbReference type="Pfam" id="PF00587">
    <property type="entry name" value="tRNA-synt_2b"/>
    <property type="match status" value="1"/>
</dbReference>
<dbReference type="Gene3D" id="3.30.930.10">
    <property type="entry name" value="Bira Bifunctional Protein, Domain 2"/>
    <property type="match status" value="1"/>
</dbReference>
<organism evidence="9 10">
    <name type="scientific">Pomacea canaliculata</name>
    <name type="common">Golden apple snail</name>
    <dbReference type="NCBI Taxonomy" id="400727"/>
    <lineage>
        <taxon>Eukaryota</taxon>
        <taxon>Metazoa</taxon>
        <taxon>Spiralia</taxon>
        <taxon>Lophotrochozoa</taxon>
        <taxon>Mollusca</taxon>
        <taxon>Gastropoda</taxon>
        <taxon>Caenogastropoda</taxon>
        <taxon>Architaenioglossa</taxon>
        <taxon>Ampullarioidea</taxon>
        <taxon>Ampullariidae</taxon>
        <taxon>Pomacea</taxon>
    </lineage>
</organism>
<dbReference type="PIRSF" id="PIRSF001529">
    <property type="entry name" value="Ser-tRNA-synth_IIa"/>
    <property type="match status" value="1"/>
</dbReference>
<dbReference type="Gene3D" id="1.10.287.40">
    <property type="entry name" value="Serine-tRNA synthetase, tRNA binding domain"/>
    <property type="match status" value="1"/>
</dbReference>
<dbReference type="PANTHER" id="PTHR11778">
    <property type="entry name" value="SERYL-TRNA SYNTHETASE"/>
    <property type="match status" value="1"/>
</dbReference>
<dbReference type="EC" id="6.1.1.11" evidence="2"/>
<evidence type="ECO:0000256" key="5">
    <source>
        <dbReference type="ARBA" id="ARBA00022840"/>
    </source>
</evidence>
<evidence type="ECO:0000313" key="10">
    <source>
        <dbReference type="Proteomes" id="UP000245119"/>
    </source>
</evidence>
<evidence type="ECO:0000256" key="2">
    <source>
        <dbReference type="ARBA" id="ARBA00012840"/>
    </source>
</evidence>
<dbReference type="InterPro" id="IPR010978">
    <property type="entry name" value="tRNA-bd_arm"/>
</dbReference>
<evidence type="ECO:0000313" key="9">
    <source>
        <dbReference type="EMBL" id="PVD21644.1"/>
    </source>
</evidence>
<dbReference type="Proteomes" id="UP000245119">
    <property type="component" value="Linkage Group LG11"/>
</dbReference>
<evidence type="ECO:0000256" key="7">
    <source>
        <dbReference type="ARBA" id="ARBA00031113"/>
    </source>
</evidence>
<dbReference type="STRING" id="400727.A0A2T7NKF1"/>
<sequence length="459" mass="51502">MVCAKYKERLTSARRNHSTVTKASSLYGIGSSDDRQEASVKIDLDLDARLSDDNIRCLRENLLARGILFDLEQLVKDYKVFKNLSQQKDILLDERTNVARAMADIVRGKSPNDINAKELLISQGAEIKEKLKSTMAAWWKAEENVLSRALQLPNRLHAETPLSEEKVLERCQGTIEMKGEPASHLQYAEKLGLLKFSGVGPRATYLMGELAEMEGLLVQHVTSQLLSAGLQQIACPEIFRTLVVEGCGLDYDSPNEVFTLYQKEDHLKANAFHLKGNSLLSYAAFLTKQQIKTLYLPLKMFAVGRHYKPPVCEDFPGLYGTIQSNRITVFTACKDASEATDTQNLLTHFIWTMIKNLGLPARLILVEPSSLTVSESLRAEIQVWAPSLKTFVQVAAVSNHGDYVSRRLMTFHSGESHTKDKSYVHMVSGVALDVTMFLASLLEHSYQELLSFERSTMRL</sequence>
<dbReference type="InterPro" id="IPR002314">
    <property type="entry name" value="aa-tRNA-synt_IIb"/>
</dbReference>
<keyword evidence="4" id="KW-0547">Nucleotide-binding</keyword>
<name>A0A2T7NKF1_POMCA</name>
<gene>
    <name evidence="9" type="ORF">C0Q70_17443</name>
</gene>
<dbReference type="PROSITE" id="PS50862">
    <property type="entry name" value="AA_TRNA_LIGASE_II"/>
    <property type="match status" value="1"/>
</dbReference>
<keyword evidence="10" id="KW-1185">Reference proteome</keyword>